<evidence type="ECO:0000256" key="2">
    <source>
        <dbReference type="ARBA" id="ARBA00006426"/>
    </source>
</evidence>
<comment type="subunit">
    <text evidence="7">Forms a complex with the monomeric form of beta-tryptase.</text>
</comment>
<dbReference type="HOGENOM" id="CLU_023330_0_2_1"/>
<evidence type="ECO:0000256" key="5">
    <source>
        <dbReference type="ARBA" id="ARBA00022900"/>
    </source>
</evidence>
<reference evidence="10" key="2">
    <citation type="submission" date="2025-08" db="UniProtKB">
        <authorList>
            <consortium name="Ensembl"/>
        </authorList>
    </citation>
    <scope>IDENTIFICATION</scope>
</reference>
<dbReference type="InParanoid" id="W5N5Q6"/>
<reference evidence="11" key="1">
    <citation type="submission" date="2011-12" db="EMBL/GenBank/DDBJ databases">
        <title>The Draft Genome of Lepisosteus oculatus.</title>
        <authorList>
            <consortium name="The Broad Institute Genome Assembly &amp; Analysis Group"/>
            <consortium name="Computational R&amp;D Group"/>
            <consortium name="and Sequencing Platform"/>
            <person name="Di Palma F."/>
            <person name="Alfoldi J."/>
            <person name="Johnson J."/>
            <person name="Berlin A."/>
            <person name="Gnerre S."/>
            <person name="Jaffe D."/>
            <person name="MacCallum I."/>
            <person name="Young S."/>
            <person name="Walker B.J."/>
            <person name="Lander E.S."/>
            <person name="Lindblad-Toh K."/>
        </authorList>
    </citation>
    <scope>NUCLEOTIDE SEQUENCE [LARGE SCALE GENOMIC DNA]</scope>
</reference>
<dbReference type="Bgee" id="ENSLOCG00000012960">
    <property type="expression patterns" value="Expressed in ovary and 13 other cell types or tissues"/>
</dbReference>
<keyword evidence="6" id="KW-0007">Acetylation</keyword>
<dbReference type="Gene3D" id="3.30.497.10">
    <property type="entry name" value="Antithrombin, subunit I, domain 2"/>
    <property type="match status" value="1"/>
</dbReference>
<comment type="subcellular location">
    <subcellularLocation>
        <location evidence="1">Cytoplasm</location>
    </subcellularLocation>
</comment>
<evidence type="ECO:0000259" key="9">
    <source>
        <dbReference type="SMART" id="SM00093"/>
    </source>
</evidence>
<feature type="domain" description="Serpin" evidence="9">
    <location>
        <begin position="32"/>
        <end position="445"/>
    </location>
</feature>
<dbReference type="PANTHER" id="PTHR11461">
    <property type="entry name" value="SERINE PROTEASE INHIBITOR, SERPIN"/>
    <property type="match status" value="1"/>
</dbReference>
<dbReference type="InterPro" id="IPR023795">
    <property type="entry name" value="Serpin_CS"/>
</dbReference>
<dbReference type="OMA" id="KLGRWFC"/>
<sequence>RISGVNSVVSFLCFCRRLKMASLASAHTSFSLDLFKRLSADNGTGNVFFSPLSISSALAMVYLGARGNTATEMAQVSADTPLCLHPPKWEKKTQCRKLKNSLLQHKGKLAFLSRLKTCTNKTLHFHEVEDDLHVGFSKLISELNKAGAPYKLSMANRLYGEKSFNFVEQYIAETRKHYHAELELVDFITGAEAARQNINAWVEKQTQEKIKDLLAEGTIDTMTRLVLVNAIYFKGDWEKKFNEAATREAPFHLNKNETKPVQMMYLKAKFGLTFIPEVSCQILELPYLGKELSMLIMLPSAIEDDSTGLEKLERELTYGKLMEWTKPEMMDVEEVEVSLPKLKFEETYDLKEVLKSMGMVDAFDSTRSDFSGMSSGSELFLSKVVHKSFVEVNEEGTEAAAATAAVMVLECARIIPHFTADHPFLFFIRHNKSQHILFYGRFCSP</sequence>
<dbReference type="InterPro" id="IPR042178">
    <property type="entry name" value="Serpin_sf_1"/>
</dbReference>
<evidence type="ECO:0000256" key="7">
    <source>
        <dbReference type="ARBA" id="ARBA00038828"/>
    </source>
</evidence>
<dbReference type="Ensembl" id="ENSLOCT00000015995.1">
    <property type="protein sequence ID" value="ENSLOCP00000015965.1"/>
    <property type="gene ID" value="ENSLOCG00000012960.1"/>
</dbReference>
<dbReference type="InterPro" id="IPR042185">
    <property type="entry name" value="Serpin_sf_2"/>
</dbReference>
<dbReference type="eggNOG" id="KOG2392">
    <property type="taxonomic scope" value="Eukaryota"/>
</dbReference>
<dbReference type="CDD" id="cd19956">
    <property type="entry name" value="serpinB"/>
    <property type="match status" value="1"/>
</dbReference>
<protein>
    <recommendedName>
        <fullName evidence="8">Serpin B6</fullName>
    </recommendedName>
</protein>
<accession>W5N5Q6</accession>
<dbReference type="PROSITE" id="PS00284">
    <property type="entry name" value="SERPIN"/>
    <property type="match status" value="1"/>
</dbReference>
<keyword evidence="5" id="KW-0722">Serine protease inhibitor</keyword>
<dbReference type="GO" id="GO:0004867">
    <property type="term" value="F:serine-type endopeptidase inhibitor activity"/>
    <property type="evidence" value="ECO:0000318"/>
    <property type="project" value="GO_Central"/>
</dbReference>
<evidence type="ECO:0000313" key="11">
    <source>
        <dbReference type="Proteomes" id="UP000018468"/>
    </source>
</evidence>
<reference evidence="10" key="3">
    <citation type="submission" date="2025-09" db="UniProtKB">
        <authorList>
            <consortium name="Ensembl"/>
        </authorList>
    </citation>
    <scope>IDENTIFICATION</scope>
</reference>
<dbReference type="InterPro" id="IPR000215">
    <property type="entry name" value="Serpin_fam"/>
</dbReference>
<dbReference type="InterPro" id="IPR023796">
    <property type="entry name" value="Serpin_dom"/>
</dbReference>
<dbReference type="Proteomes" id="UP000018468">
    <property type="component" value="Linkage group LG9"/>
</dbReference>
<dbReference type="InterPro" id="IPR036186">
    <property type="entry name" value="Serpin_sf"/>
</dbReference>
<keyword evidence="4" id="KW-0646">Protease inhibitor</keyword>
<dbReference type="AlphaFoldDB" id="W5N5Q6"/>
<dbReference type="SUPFAM" id="SSF56574">
    <property type="entry name" value="Serpins"/>
    <property type="match status" value="1"/>
</dbReference>
<dbReference type="FunFam" id="2.30.39.10:FF:000014">
    <property type="entry name" value="Serpin family B member 9"/>
    <property type="match status" value="1"/>
</dbReference>
<dbReference type="Pfam" id="PF00079">
    <property type="entry name" value="Serpin"/>
    <property type="match status" value="1"/>
</dbReference>
<evidence type="ECO:0000256" key="6">
    <source>
        <dbReference type="ARBA" id="ARBA00022990"/>
    </source>
</evidence>
<dbReference type="EMBL" id="AHAT01002378">
    <property type="status" value="NOT_ANNOTATED_CDS"/>
    <property type="molecule type" value="Genomic_DNA"/>
</dbReference>
<evidence type="ECO:0000313" key="10">
    <source>
        <dbReference type="Ensembl" id="ENSLOCP00000015965.1"/>
    </source>
</evidence>
<comment type="similarity">
    <text evidence="2">Belongs to the serpin family. Ov-serpin subfamily.</text>
</comment>
<dbReference type="Gene3D" id="2.30.39.10">
    <property type="entry name" value="Alpha-1-antitrypsin, domain 1"/>
    <property type="match status" value="1"/>
</dbReference>
<dbReference type="STRING" id="7918.ENSLOCP00000015965"/>
<evidence type="ECO:0000256" key="3">
    <source>
        <dbReference type="ARBA" id="ARBA00022490"/>
    </source>
</evidence>
<dbReference type="GeneTree" id="ENSGT00940000154835"/>
<keyword evidence="11" id="KW-1185">Reference proteome</keyword>
<evidence type="ECO:0000256" key="8">
    <source>
        <dbReference type="ARBA" id="ARBA00039202"/>
    </source>
</evidence>
<evidence type="ECO:0000256" key="4">
    <source>
        <dbReference type="ARBA" id="ARBA00022690"/>
    </source>
</evidence>
<name>W5N5Q6_LEPOC</name>
<dbReference type="SMART" id="SM00093">
    <property type="entry name" value="SERPIN"/>
    <property type="match status" value="1"/>
</dbReference>
<proteinExistence type="inferred from homology"/>
<organism evidence="10 11">
    <name type="scientific">Lepisosteus oculatus</name>
    <name type="common">Spotted gar</name>
    <dbReference type="NCBI Taxonomy" id="7918"/>
    <lineage>
        <taxon>Eukaryota</taxon>
        <taxon>Metazoa</taxon>
        <taxon>Chordata</taxon>
        <taxon>Craniata</taxon>
        <taxon>Vertebrata</taxon>
        <taxon>Euteleostomi</taxon>
        <taxon>Actinopterygii</taxon>
        <taxon>Neopterygii</taxon>
        <taxon>Holostei</taxon>
        <taxon>Semionotiformes</taxon>
        <taxon>Lepisosteidae</taxon>
        <taxon>Lepisosteus</taxon>
    </lineage>
</organism>
<keyword evidence="3" id="KW-0963">Cytoplasm</keyword>
<dbReference type="GO" id="GO:0005615">
    <property type="term" value="C:extracellular space"/>
    <property type="evidence" value="ECO:0000318"/>
    <property type="project" value="GO_Central"/>
</dbReference>
<evidence type="ECO:0000256" key="1">
    <source>
        <dbReference type="ARBA" id="ARBA00004496"/>
    </source>
</evidence>
<dbReference type="Gene3D" id="1.10.287.580">
    <property type="entry name" value="Helix hairpin bin"/>
    <property type="match status" value="1"/>
</dbReference>
<dbReference type="GO" id="GO:0005737">
    <property type="term" value="C:cytoplasm"/>
    <property type="evidence" value="ECO:0007669"/>
    <property type="project" value="UniProtKB-SubCell"/>
</dbReference>
<dbReference type="PANTHER" id="PTHR11461:SF204">
    <property type="entry name" value="SERPIN B6"/>
    <property type="match status" value="1"/>
</dbReference>
<dbReference type="FunCoup" id="W5N5Q6">
    <property type="interactions" value="89"/>
</dbReference>